<evidence type="ECO:0000256" key="2">
    <source>
        <dbReference type="ARBA" id="ARBA00022670"/>
    </source>
</evidence>
<evidence type="ECO:0000256" key="4">
    <source>
        <dbReference type="ARBA" id="ARBA00022801"/>
    </source>
</evidence>
<keyword evidence="2" id="KW-0645">Protease</keyword>
<dbReference type="NCBIfam" id="TIGR04183">
    <property type="entry name" value="Por_Secre_tail"/>
    <property type="match status" value="1"/>
</dbReference>
<evidence type="ECO:0000313" key="11">
    <source>
        <dbReference type="Proteomes" id="UP000254235"/>
    </source>
</evidence>
<evidence type="ECO:0000259" key="8">
    <source>
        <dbReference type="Pfam" id="PF13734"/>
    </source>
</evidence>
<evidence type="ECO:0000256" key="3">
    <source>
        <dbReference type="ARBA" id="ARBA00022729"/>
    </source>
</evidence>
<comment type="similarity">
    <text evidence="1">Belongs to the peptidase C10 family.</text>
</comment>
<dbReference type="AlphaFoldDB" id="A0A379G9H6"/>
<dbReference type="Proteomes" id="UP000254235">
    <property type="component" value="Unassembled WGS sequence"/>
</dbReference>
<dbReference type="GeneID" id="78571809"/>
<dbReference type="GO" id="GO:0006508">
    <property type="term" value="P:proteolysis"/>
    <property type="evidence" value="ECO:0007669"/>
    <property type="project" value="UniProtKB-KW"/>
</dbReference>
<reference evidence="10 11" key="1">
    <citation type="submission" date="2018-06" db="EMBL/GenBank/DDBJ databases">
        <authorList>
            <consortium name="Pathogen Informatics"/>
            <person name="Doyle S."/>
        </authorList>
    </citation>
    <scope>NUCLEOTIDE SEQUENCE [LARGE SCALE GENOMIC DNA]</scope>
    <source>
        <strain evidence="10 11">NCTC13043</strain>
    </source>
</reference>
<keyword evidence="5" id="KW-0788">Thiol protease</keyword>
<dbReference type="InterPro" id="IPR044934">
    <property type="entry name" value="Streptopain_sf"/>
</dbReference>
<organism evidence="10 11">
    <name type="scientific">Prevotella pallens</name>
    <dbReference type="NCBI Taxonomy" id="60133"/>
    <lineage>
        <taxon>Bacteria</taxon>
        <taxon>Pseudomonadati</taxon>
        <taxon>Bacteroidota</taxon>
        <taxon>Bacteroidia</taxon>
        <taxon>Bacteroidales</taxon>
        <taxon>Prevotellaceae</taxon>
        <taxon>Prevotella</taxon>
    </lineage>
</organism>
<evidence type="ECO:0000256" key="5">
    <source>
        <dbReference type="ARBA" id="ARBA00022807"/>
    </source>
</evidence>
<feature type="active site" description="Nucleophile" evidence="6">
    <location>
        <position position="195"/>
    </location>
</feature>
<feature type="domain" description="Spi protease inhibitor" evidence="8">
    <location>
        <begin position="20"/>
        <end position="117"/>
    </location>
</feature>
<dbReference type="Pfam" id="PF18962">
    <property type="entry name" value="Por_Secre_tail"/>
    <property type="match status" value="1"/>
</dbReference>
<keyword evidence="4 10" id="KW-0378">Hydrolase</keyword>
<evidence type="ECO:0000256" key="7">
    <source>
        <dbReference type="SAM" id="SignalP"/>
    </source>
</evidence>
<dbReference type="EMBL" id="UGTP01000003">
    <property type="protein sequence ID" value="SUC37680.1"/>
    <property type="molecule type" value="Genomic_DNA"/>
</dbReference>
<accession>A0A379G9H6</accession>
<feature type="active site" description="Proton acceptor" evidence="6">
    <location>
        <position position="350"/>
    </location>
</feature>
<dbReference type="RefSeq" id="WP_115084091.1">
    <property type="nucleotide sequence ID" value="NZ_UGTP01000003.1"/>
</dbReference>
<dbReference type="GO" id="GO:0008234">
    <property type="term" value="F:cysteine-type peptidase activity"/>
    <property type="evidence" value="ECO:0007669"/>
    <property type="project" value="UniProtKB-KW"/>
</dbReference>
<dbReference type="Pfam" id="PF01640">
    <property type="entry name" value="Peptidase_C10"/>
    <property type="match status" value="1"/>
</dbReference>
<dbReference type="InterPro" id="IPR000200">
    <property type="entry name" value="Peptidase_C10"/>
</dbReference>
<evidence type="ECO:0000256" key="6">
    <source>
        <dbReference type="PIRSR" id="PIRSR600200-1"/>
    </source>
</evidence>
<evidence type="ECO:0000259" key="9">
    <source>
        <dbReference type="Pfam" id="PF18962"/>
    </source>
</evidence>
<dbReference type="InterPro" id="IPR038765">
    <property type="entry name" value="Papain-like_cys_pep_sf"/>
</dbReference>
<dbReference type="InterPro" id="IPR026444">
    <property type="entry name" value="Secre_tail"/>
</dbReference>
<dbReference type="SUPFAM" id="SSF54001">
    <property type="entry name" value="Cysteine proteinases"/>
    <property type="match status" value="1"/>
</dbReference>
<evidence type="ECO:0000313" key="10">
    <source>
        <dbReference type="EMBL" id="SUC37680.1"/>
    </source>
</evidence>
<dbReference type="Gene3D" id="3.90.70.50">
    <property type="entry name" value="Peptidase C10, streptopain"/>
    <property type="match status" value="2"/>
</dbReference>
<name>A0A379G9H6_9BACT</name>
<sequence>MKKHFPLLTLLLGLSVTTVASPIQPQRAKQLAENFFGGIKARKAPLKITYQAQNNANTGNSLYYIINRDNNQGFVVVSGDTRTRAILAYADKGNLDEETLRDNPTVAGMFQEYADQIEWAQQNVKDVPSQSYKRLAARGDYNEPKHIIEPLLAVDKNNREMLLPTPISWGQRWPFNAYSPSILYNGVSYKTVSGCVATGISTVLRWHKWPARPTGSTSYTWERTRKQMRIDYDAQPAYDWNNMPEGVTGNGYDRATNRKLNNTQADNIGRLLRDVGYGVRMNFGPPEIGGSGALLTAATSTLVDNFGYDGRLSCLMRFNYSDNQWWAGIQDELTNYGPIVYAGFSQAGGHCFVIDGLAEDRYVHVDWGWNGMSNCWTSIDVLEPDTHGDGGGVGAFSKGHQMLRYLMPGNGNFEAITVSKGPKQTTFARENNQSIEVTFKNNKVQYFYGTFRLLISKAGMNSFQTLAQSYKVMVNGDAERSYTFSANLSRFQDGQYDLRISYSADDVTWTDIKENIATITIGNGKPDPKPEPNPVVKNQFSIAQKCQTTQVKQQNNQQIQVALKNNSTDAYYGYFKLVAKKAGQQNEIQLATTSSKAYMMAGDTKNISFNADFRNVEKGAYDLRIAYVANQKWTEIDESAGYINVNANAMGAKIVATTMLPTLSTNEGEPIKVEVPVMNQGDEDYNGKVQLLANGNVISEGNATITVEEKVVLAFSTNNAAFNNLKQGTYKLSVAYNNGNKVMYGTTENIGTLVIKTKNNSDPAKGDVRLNSAFFYQNGKYVGSKYCTVAKDADLVIKANLYSSNGFNGPVRVFITDQYGSKVASSNALQTVQNITIGQYGSGYIEVKFNKNELTSNHYYVYIAYNDGTKEVFRSWDGVAFYVSKGSSYRGRTYYGLYDMGMTVCTDNMPTGITYIPVGIDNVNVAAGSTNGIENINVQNVKLYPSIANETVTIVADAAATAYIYNATGTKMATIALAQGNNTVDVSQFTPGIYLVKVNKNTLKFIKK</sequence>
<keyword evidence="3 7" id="KW-0732">Signal</keyword>
<protein>
    <submittedName>
        <fullName evidence="10">Streptopain</fullName>
        <ecNumber evidence="10">3.4.22.10</ecNumber>
    </submittedName>
</protein>
<dbReference type="EC" id="3.4.22.10" evidence="10"/>
<proteinExistence type="inferred from homology"/>
<dbReference type="Pfam" id="PF13734">
    <property type="entry name" value="Inhibitor_I69"/>
    <property type="match status" value="1"/>
</dbReference>
<feature type="chain" id="PRO_5016697429" evidence="7">
    <location>
        <begin position="21"/>
        <end position="1008"/>
    </location>
</feature>
<dbReference type="InterPro" id="IPR025896">
    <property type="entry name" value="Spi_Prtas-inh"/>
</dbReference>
<feature type="signal peptide" evidence="7">
    <location>
        <begin position="1"/>
        <end position="20"/>
    </location>
</feature>
<feature type="domain" description="Secretion system C-terminal sorting" evidence="9">
    <location>
        <begin position="943"/>
        <end position="1008"/>
    </location>
</feature>
<gene>
    <name evidence="10" type="primary">speB_4</name>
    <name evidence="10" type="ORF">NCTC13043_02176</name>
</gene>
<dbReference type="PRINTS" id="PR00797">
    <property type="entry name" value="STREPTOPAIN"/>
</dbReference>
<evidence type="ECO:0000256" key="1">
    <source>
        <dbReference type="ARBA" id="ARBA00009693"/>
    </source>
</evidence>
<dbReference type="OrthoDB" id="2235251at2"/>